<dbReference type="GO" id="GO:0042025">
    <property type="term" value="C:host cell nucleus"/>
    <property type="evidence" value="ECO:0007669"/>
    <property type="project" value="UniProtKB-SubCell"/>
</dbReference>
<name>A0A385PIV6_9PAPI</name>
<evidence type="ECO:0000256" key="14">
    <source>
        <dbReference type="ARBA" id="ARBA00023280"/>
    </source>
</evidence>
<dbReference type="SUPFAM" id="SSF161229">
    <property type="entry name" value="E6 C-terminal domain-like"/>
    <property type="match status" value="1"/>
</dbReference>
<dbReference type="GO" id="GO:0003677">
    <property type="term" value="F:DNA binding"/>
    <property type="evidence" value="ECO:0007669"/>
    <property type="project" value="UniProtKB-KW"/>
</dbReference>
<keyword evidence="10 16" id="KW-0238">DNA-binding</keyword>
<keyword evidence="4" id="KW-0945">Host-virus interaction</keyword>
<evidence type="ECO:0000256" key="3">
    <source>
        <dbReference type="ARBA" id="ARBA00022562"/>
    </source>
</evidence>
<keyword evidence="8 16" id="KW-0862">Zinc</keyword>
<evidence type="ECO:0000256" key="15">
    <source>
        <dbReference type="ARBA" id="ARBA00023323"/>
    </source>
</evidence>
<keyword evidence="2 16" id="KW-0244">Early protein</keyword>
<dbReference type="GO" id="GO:0052170">
    <property type="term" value="P:symbiont-mediated suppression of host innate immune response"/>
    <property type="evidence" value="ECO:0007669"/>
    <property type="project" value="UniProtKB-KW"/>
</dbReference>
<keyword evidence="13" id="KW-1035">Host cytoplasm</keyword>
<evidence type="ECO:0000256" key="13">
    <source>
        <dbReference type="ARBA" id="ARBA00023200"/>
    </source>
</evidence>
<keyword evidence="11 16" id="KW-0010">Activator</keyword>
<evidence type="ECO:0000256" key="5">
    <source>
        <dbReference type="ARBA" id="ARBA00022632"/>
    </source>
</evidence>
<keyword evidence="12 16" id="KW-0804">Transcription</keyword>
<dbReference type="InterPro" id="IPR001334">
    <property type="entry name" value="E6"/>
</dbReference>
<organism evidence="17">
    <name type="scientific">Human papillomavirus</name>
    <dbReference type="NCBI Taxonomy" id="10566"/>
    <lineage>
        <taxon>Viruses</taxon>
        <taxon>Monodnaviria</taxon>
        <taxon>Shotokuvirae</taxon>
        <taxon>Cossaviricota</taxon>
        <taxon>Papovaviricetes</taxon>
        <taxon>Zurhausenvirales</taxon>
        <taxon>Papillomaviridae</taxon>
    </lineage>
</organism>
<keyword evidence="3 16" id="KW-1048">Host nucleus</keyword>
<keyword evidence="9 16" id="KW-0805">Transcription regulation</keyword>
<comment type="similarity">
    <text evidence="1 16">Belongs to the papillomaviridae E6 protein family.</text>
</comment>
<evidence type="ECO:0000256" key="9">
    <source>
        <dbReference type="ARBA" id="ARBA00023015"/>
    </source>
</evidence>
<dbReference type="Pfam" id="PF00518">
    <property type="entry name" value="E6"/>
    <property type="match status" value="1"/>
</dbReference>
<keyword evidence="14" id="KW-0899">Viral immunoevasion</keyword>
<keyword evidence="7 16" id="KW-0863">Zinc-finger</keyword>
<sequence length="99" mass="11697">MKDLSLLWRNNICFACCERCVIASARYEASRHFQCIFQTDHLHVITGVPLQNLDVRCYYCLSVLDTAEKFDLIARNRPTCLVRGYFRAPCRECLRREIY</sequence>
<evidence type="ECO:0000256" key="4">
    <source>
        <dbReference type="ARBA" id="ARBA00022581"/>
    </source>
</evidence>
<keyword evidence="6 16" id="KW-0479">Metal-binding</keyword>
<evidence type="ECO:0000256" key="2">
    <source>
        <dbReference type="ARBA" id="ARBA00022518"/>
    </source>
</evidence>
<proteinExistence type="inferred from homology"/>
<dbReference type="InterPro" id="IPR038575">
    <property type="entry name" value="E6_sf"/>
</dbReference>
<dbReference type="GO" id="GO:0052150">
    <property type="term" value="P:symbiont-mediated perturbation of host apoptosis"/>
    <property type="evidence" value="ECO:0007669"/>
    <property type="project" value="UniProtKB-KW"/>
</dbReference>
<dbReference type="GO" id="GO:0030430">
    <property type="term" value="C:host cell cytoplasm"/>
    <property type="evidence" value="ECO:0007669"/>
    <property type="project" value="UniProtKB-SubCell"/>
</dbReference>
<dbReference type="Gene3D" id="3.30.240.40">
    <property type="entry name" value="E6 early regulatory protein"/>
    <property type="match status" value="2"/>
</dbReference>
<evidence type="ECO:0000256" key="6">
    <source>
        <dbReference type="ARBA" id="ARBA00022723"/>
    </source>
</evidence>
<comment type="subcellular location">
    <subcellularLocation>
        <location evidence="16">Host cytoplasm</location>
    </subcellularLocation>
    <subcellularLocation>
        <location evidence="16">Host nucleus</location>
    </subcellularLocation>
</comment>
<evidence type="ECO:0000256" key="1">
    <source>
        <dbReference type="ARBA" id="ARBA00006346"/>
    </source>
</evidence>
<evidence type="ECO:0000256" key="7">
    <source>
        <dbReference type="ARBA" id="ARBA00022771"/>
    </source>
</evidence>
<protein>
    <recommendedName>
        <fullName evidence="16">Protein E6</fullName>
    </recommendedName>
</protein>
<keyword evidence="15" id="KW-1119">Modulation of host cell apoptosis by virus</keyword>
<evidence type="ECO:0000256" key="11">
    <source>
        <dbReference type="ARBA" id="ARBA00023159"/>
    </source>
</evidence>
<reference evidence="17" key="1">
    <citation type="journal article" date="2018" name="Nat. Med.">
        <title>Expanded skin virome in DOCK8-deficient patients.</title>
        <authorList>
            <consortium name="NISC Comparative Sequencing Program"/>
            <person name="Tirosh O."/>
            <person name="Conlan S."/>
            <person name="Deming C."/>
            <person name="Lee-Lin S.Q."/>
            <person name="Huang X."/>
            <person name="Su H.C."/>
            <person name="Freeman A.F."/>
            <person name="Segre J.A."/>
            <person name="Kong H.H."/>
        </authorList>
    </citation>
    <scope>NUCLEOTIDE SEQUENCE</scope>
    <source>
        <strain evidence="17">HPV-mSK_085</strain>
    </source>
</reference>
<evidence type="ECO:0000256" key="16">
    <source>
        <dbReference type="RuleBase" id="RU363123"/>
    </source>
</evidence>
<evidence type="ECO:0000256" key="12">
    <source>
        <dbReference type="ARBA" id="ARBA00023163"/>
    </source>
</evidence>
<keyword evidence="5" id="KW-1090">Inhibition of host innate immune response by virus</keyword>
<comment type="function">
    <text evidence="16">Plays a major role in the induction and maintenance of cellular transformation.</text>
</comment>
<dbReference type="EMBL" id="MH777228">
    <property type="protein sequence ID" value="AYA93845.1"/>
    <property type="molecule type" value="Genomic_DNA"/>
</dbReference>
<evidence type="ECO:0000256" key="10">
    <source>
        <dbReference type="ARBA" id="ARBA00023125"/>
    </source>
</evidence>
<dbReference type="GO" id="GO:0008270">
    <property type="term" value="F:zinc ion binding"/>
    <property type="evidence" value="ECO:0007669"/>
    <property type="project" value="UniProtKB-KW"/>
</dbReference>
<evidence type="ECO:0000313" key="17">
    <source>
        <dbReference type="EMBL" id="AYA93845.1"/>
    </source>
</evidence>
<accession>A0A385PIV6</accession>
<evidence type="ECO:0000256" key="8">
    <source>
        <dbReference type="ARBA" id="ARBA00022833"/>
    </source>
</evidence>